<reference evidence="6" key="1">
    <citation type="journal article" date="2020" name="Stud. Mycol.">
        <title>101 Dothideomycetes genomes: a test case for predicting lifestyles and emergence of pathogens.</title>
        <authorList>
            <person name="Haridas S."/>
            <person name="Albert R."/>
            <person name="Binder M."/>
            <person name="Bloem J."/>
            <person name="Labutti K."/>
            <person name="Salamov A."/>
            <person name="Andreopoulos B."/>
            <person name="Baker S."/>
            <person name="Barry K."/>
            <person name="Bills G."/>
            <person name="Bluhm B."/>
            <person name="Cannon C."/>
            <person name="Castanera R."/>
            <person name="Culley D."/>
            <person name="Daum C."/>
            <person name="Ezra D."/>
            <person name="Gonzalez J."/>
            <person name="Henrissat B."/>
            <person name="Kuo A."/>
            <person name="Liang C."/>
            <person name="Lipzen A."/>
            <person name="Lutzoni F."/>
            <person name="Magnuson J."/>
            <person name="Mondo S."/>
            <person name="Nolan M."/>
            <person name="Ohm R."/>
            <person name="Pangilinan J."/>
            <person name="Park H.-J."/>
            <person name="Ramirez L."/>
            <person name="Alfaro M."/>
            <person name="Sun H."/>
            <person name="Tritt A."/>
            <person name="Yoshinaga Y."/>
            <person name="Zwiers L.-H."/>
            <person name="Turgeon B."/>
            <person name="Goodwin S."/>
            <person name="Spatafora J."/>
            <person name="Crous P."/>
            <person name="Grigoriev I."/>
        </authorList>
    </citation>
    <scope>NUCLEOTIDE SEQUENCE</scope>
    <source>
        <strain evidence="6">CBS 115976</strain>
    </source>
</reference>
<comment type="similarity">
    <text evidence="1">Belongs to the oxygen-dependent FAD-linked oxidoreductase family.</text>
</comment>
<feature type="domain" description="FAD-binding PCMH-type" evidence="5">
    <location>
        <begin position="56"/>
        <end position="255"/>
    </location>
</feature>
<proteinExistence type="inferred from homology"/>
<dbReference type="InterPro" id="IPR016169">
    <property type="entry name" value="FAD-bd_PCMH_sub2"/>
</dbReference>
<organism evidence="6 7">
    <name type="scientific">Microthyrium microscopicum</name>
    <dbReference type="NCBI Taxonomy" id="703497"/>
    <lineage>
        <taxon>Eukaryota</taxon>
        <taxon>Fungi</taxon>
        <taxon>Dikarya</taxon>
        <taxon>Ascomycota</taxon>
        <taxon>Pezizomycotina</taxon>
        <taxon>Dothideomycetes</taxon>
        <taxon>Dothideomycetes incertae sedis</taxon>
        <taxon>Microthyriales</taxon>
        <taxon>Microthyriaceae</taxon>
        <taxon>Microthyrium</taxon>
    </lineage>
</organism>
<dbReference type="InterPro" id="IPR050432">
    <property type="entry name" value="FAD-linked_Oxidoreductases_BP"/>
</dbReference>
<feature type="signal peptide" evidence="4">
    <location>
        <begin position="1"/>
        <end position="23"/>
    </location>
</feature>
<gene>
    <name evidence="6" type="ORF">BT63DRAFT_472154</name>
</gene>
<dbReference type="Proteomes" id="UP000799302">
    <property type="component" value="Unassembled WGS sequence"/>
</dbReference>
<evidence type="ECO:0000256" key="3">
    <source>
        <dbReference type="SAM" id="MobiDB-lite"/>
    </source>
</evidence>
<dbReference type="InterPro" id="IPR006094">
    <property type="entry name" value="Oxid_FAD_bind_N"/>
</dbReference>
<feature type="compositionally biased region" description="Basic residues" evidence="3">
    <location>
        <begin position="667"/>
        <end position="678"/>
    </location>
</feature>
<dbReference type="EMBL" id="MU004237">
    <property type="protein sequence ID" value="KAF2667400.1"/>
    <property type="molecule type" value="Genomic_DNA"/>
</dbReference>
<keyword evidence="7" id="KW-1185">Reference proteome</keyword>
<keyword evidence="4" id="KW-0732">Signal</keyword>
<dbReference type="Pfam" id="PF01565">
    <property type="entry name" value="FAD_binding_4"/>
    <property type="match status" value="1"/>
</dbReference>
<protein>
    <submittedName>
        <fullName evidence="6">FAD-binding domain-containing protein</fullName>
    </submittedName>
</protein>
<dbReference type="OrthoDB" id="9983560at2759"/>
<dbReference type="PROSITE" id="PS51387">
    <property type="entry name" value="FAD_PCMH"/>
    <property type="match status" value="1"/>
</dbReference>
<dbReference type="InterPro" id="IPR012951">
    <property type="entry name" value="BBE"/>
</dbReference>
<sequence>MKSFNNLVAVVTILAQLCSHTIAASPDCKVIPGDSKWPTPEEWKEKLPTAQKQAEKGSMKHATYRIDVKTVDEVKAALEFVKKHNIRLSILNSGHDFLGRNDAPNGLVIVTTALKGMKILTDFKPTAEGVPAVNTSTKVVPLSSAPAESWLTFGVGYNTGELNEHLRSSKLMTLGAAHEGVSVAGGWGQTGGHSPLSPRYGLGADQFVEFKVITADGKLRVANAVSEPDLFWALRGGGGGSWGVVVEATVKAFPSPRMASSMLLINTTDFKDTKSVYKAAAWLHTKFPEFADQGMGMYYDIYPNAMTVVTVSSGEEGTKKWVDEKWRPVVERLGGFPGMDNKTMQYSSGSDPDFYTWFEKLIVNRYPPWVLSGLKKRHGPGMEMMATQSTGIRGGDSWLLGKEHLNSPKFAQVLEDSMPKDMANPQLRGQGIGGPGIHKRGNDTSVVPAWRKAYTHIIHLGSKDPVASAMRTLAPEMGAYLNEASRFTPGWRTVFWGSNYDRLSSIKKKYDPEHLFWVTPGINAEDWNVSGDRVCRSAATVTKVDAKAAALEVAPKGDNINVVDATAPGIDEYPGPEFMWLRAGDGSWLNPRYFGMSSWNNLLPRPSNSPEPAGGHSHGAPAPEPSGGHSHGAPAPQPSGGHSHAAPTPEPAAGHSHAAKEPASGHSHGRRDRAWRRY</sequence>
<dbReference type="PANTHER" id="PTHR13878:SF91">
    <property type="entry name" value="FAD BINDING DOMAIN PROTEIN (AFU_ORTHOLOGUE AFUA_6G12070)-RELATED"/>
    <property type="match status" value="1"/>
</dbReference>
<evidence type="ECO:0000256" key="2">
    <source>
        <dbReference type="ARBA" id="ARBA00023002"/>
    </source>
</evidence>
<dbReference type="SUPFAM" id="SSF56176">
    <property type="entry name" value="FAD-binding/transporter-associated domain-like"/>
    <property type="match status" value="1"/>
</dbReference>
<feature type="region of interest" description="Disordered" evidence="3">
    <location>
        <begin position="605"/>
        <end position="678"/>
    </location>
</feature>
<dbReference type="GO" id="GO:0016491">
    <property type="term" value="F:oxidoreductase activity"/>
    <property type="evidence" value="ECO:0007669"/>
    <property type="project" value="UniProtKB-KW"/>
</dbReference>
<dbReference type="InterPro" id="IPR036318">
    <property type="entry name" value="FAD-bd_PCMH-like_sf"/>
</dbReference>
<evidence type="ECO:0000256" key="4">
    <source>
        <dbReference type="SAM" id="SignalP"/>
    </source>
</evidence>
<feature type="chain" id="PRO_5025433211" evidence="4">
    <location>
        <begin position="24"/>
        <end position="678"/>
    </location>
</feature>
<dbReference type="AlphaFoldDB" id="A0A6A6U644"/>
<evidence type="ECO:0000259" key="5">
    <source>
        <dbReference type="PROSITE" id="PS51387"/>
    </source>
</evidence>
<evidence type="ECO:0000313" key="7">
    <source>
        <dbReference type="Proteomes" id="UP000799302"/>
    </source>
</evidence>
<evidence type="ECO:0000256" key="1">
    <source>
        <dbReference type="ARBA" id="ARBA00005466"/>
    </source>
</evidence>
<evidence type="ECO:0000313" key="6">
    <source>
        <dbReference type="EMBL" id="KAF2667400.1"/>
    </source>
</evidence>
<name>A0A6A6U644_9PEZI</name>
<dbReference type="Pfam" id="PF08031">
    <property type="entry name" value="BBE"/>
    <property type="match status" value="1"/>
</dbReference>
<dbReference type="Gene3D" id="3.30.465.10">
    <property type="match status" value="2"/>
</dbReference>
<dbReference type="InterPro" id="IPR016166">
    <property type="entry name" value="FAD-bd_PCMH"/>
</dbReference>
<accession>A0A6A6U644</accession>
<dbReference type="PANTHER" id="PTHR13878">
    <property type="entry name" value="GULONOLACTONE OXIDASE"/>
    <property type="match status" value="1"/>
</dbReference>
<keyword evidence="2" id="KW-0560">Oxidoreductase</keyword>
<dbReference type="GO" id="GO:0071949">
    <property type="term" value="F:FAD binding"/>
    <property type="evidence" value="ECO:0007669"/>
    <property type="project" value="InterPro"/>
</dbReference>